<sequence>MTLFELPTQDIANRKARERAVKEEVTKRIHALADKLDWCHLNIPQKTKHYEEWAVDPELGGKIAAIMGQEKVHMFIKDTVMRAYRRSKRLPLEQLLKNMGIQHGSLIRSYEKPHALLYDHSHLYTLTVAKEWRMAMLSAYERAAQASEKVEQNRLFITDHRVDRFVDQSYRNLIEAAGKRLDVEVYWVM</sequence>
<organism evidence="1 2">
    <name type="scientific">Deinococcus wulumuqiensis</name>
    <dbReference type="NCBI Taxonomy" id="980427"/>
    <lineage>
        <taxon>Bacteria</taxon>
        <taxon>Thermotogati</taxon>
        <taxon>Deinococcota</taxon>
        <taxon>Deinococci</taxon>
        <taxon>Deinococcales</taxon>
        <taxon>Deinococcaceae</taxon>
        <taxon>Deinococcus</taxon>
    </lineage>
</organism>
<proteinExistence type="predicted"/>
<dbReference type="EMBL" id="CP031163">
    <property type="protein sequence ID" value="AXH00607.1"/>
    <property type="molecule type" value="Genomic_DNA"/>
</dbReference>
<evidence type="ECO:0000313" key="2">
    <source>
        <dbReference type="Proteomes" id="UP000253744"/>
    </source>
</evidence>
<dbReference type="RefSeq" id="WP_114673264.1">
    <property type="nucleotide sequence ID" value="NZ_CP031163.1"/>
</dbReference>
<reference evidence="1 2" key="1">
    <citation type="submission" date="2018-07" db="EMBL/GenBank/DDBJ databases">
        <title>Complete Genome and Methylome Analysis of Deinococcus wulumuqiensis NEB 479.</title>
        <authorList>
            <person name="Fomenkov A."/>
            <person name="Luyten Y."/>
            <person name="Vincze T."/>
            <person name="Anton B.P."/>
            <person name="Clark T."/>
            <person name="Roberts R.J."/>
            <person name="Morgan R.D."/>
        </authorList>
    </citation>
    <scope>NUCLEOTIDE SEQUENCE [LARGE SCALE GENOMIC DNA]</scope>
    <source>
        <strain evidence="1 2">NEB 479</strain>
        <plasmid evidence="2">Plasmid pdrdi</plasmid>
    </source>
</reference>
<accession>A0A345ILN4</accession>
<dbReference type="AlphaFoldDB" id="A0A345ILN4"/>
<geneLocation type="plasmid" evidence="2">
    <name>pdrdi</name>
</geneLocation>
<keyword evidence="1" id="KW-0614">Plasmid</keyword>
<evidence type="ECO:0000313" key="1">
    <source>
        <dbReference type="EMBL" id="AXH00607.1"/>
    </source>
</evidence>
<name>A0A345ILN4_9DEIO</name>
<gene>
    <name evidence="1" type="ORF">DVJ83_15690</name>
</gene>
<dbReference type="Proteomes" id="UP000253744">
    <property type="component" value="Plasmid pDrdI"/>
</dbReference>
<dbReference type="KEGG" id="dwu:DVJ83_15690"/>
<protein>
    <submittedName>
        <fullName evidence="1">Uncharacterized protein</fullName>
    </submittedName>
</protein>